<reference evidence="8 9" key="1">
    <citation type="submission" date="2017-09" db="EMBL/GenBank/DDBJ databases">
        <authorList>
            <person name="Ehlers B."/>
            <person name="Leendertz F.H."/>
        </authorList>
    </citation>
    <scope>NUCLEOTIDE SEQUENCE [LARGE SCALE GENOMIC DNA]</scope>
    <source>
        <strain evidence="8 9">DSM 18289</strain>
    </source>
</reference>
<keyword evidence="9" id="KW-1185">Reference proteome</keyword>
<dbReference type="Gene3D" id="3.40.190.10">
    <property type="entry name" value="Periplasmic binding protein-like II"/>
    <property type="match status" value="2"/>
</dbReference>
<dbReference type="PANTHER" id="PTHR30126">
    <property type="entry name" value="HTH-TYPE TRANSCRIPTIONAL REGULATOR"/>
    <property type="match status" value="1"/>
</dbReference>
<gene>
    <name evidence="8" type="ORF">SAMN06265368_3413</name>
</gene>
<evidence type="ECO:0000256" key="3">
    <source>
        <dbReference type="ARBA" id="ARBA00023125"/>
    </source>
</evidence>
<evidence type="ECO:0000256" key="4">
    <source>
        <dbReference type="ARBA" id="ARBA00023163"/>
    </source>
</evidence>
<dbReference type="EMBL" id="OBEL01000004">
    <property type="protein sequence ID" value="SNZ20310.1"/>
    <property type="molecule type" value="Genomic_DNA"/>
</dbReference>
<protein>
    <recommendedName>
        <fullName evidence="5">HTH-type transcriptional regulator CbbR</fullName>
    </recommendedName>
    <alternativeName>
        <fullName evidence="6">RuBisCO operon transcriptional regulator</fullName>
    </alternativeName>
</protein>
<dbReference type="SUPFAM" id="SSF53850">
    <property type="entry name" value="Periplasmic binding protein-like II"/>
    <property type="match status" value="1"/>
</dbReference>
<dbReference type="OrthoDB" id="7840053at2"/>
<dbReference type="Proteomes" id="UP000219439">
    <property type="component" value="Unassembled WGS sequence"/>
</dbReference>
<evidence type="ECO:0000256" key="6">
    <source>
        <dbReference type="ARBA" id="ARBA00043141"/>
    </source>
</evidence>
<dbReference type="Gene3D" id="1.10.10.10">
    <property type="entry name" value="Winged helix-like DNA-binding domain superfamily/Winged helix DNA-binding domain"/>
    <property type="match status" value="1"/>
</dbReference>
<keyword evidence="4" id="KW-0804">Transcription</keyword>
<dbReference type="PROSITE" id="PS50931">
    <property type="entry name" value="HTH_LYSR"/>
    <property type="match status" value="1"/>
</dbReference>
<evidence type="ECO:0000256" key="5">
    <source>
        <dbReference type="ARBA" id="ARBA00039279"/>
    </source>
</evidence>
<evidence type="ECO:0000313" key="9">
    <source>
        <dbReference type="Proteomes" id="UP000219439"/>
    </source>
</evidence>
<accession>A0A285PF06</accession>
<dbReference type="AlphaFoldDB" id="A0A285PF06"/>
<evidence type="ECO:0000256" key="1">
    <source>
        <dbReference type="ARBA" id="ARBA00009437"/>
    </source>
</evidence>
<keyword evidence="2" id="KW-0805">Transcription regulation</keyword>
<evidence type="ECO:0000256" key="2">
    <source>
        <dbReference type="ARBA" id="ARBA00023015"/>
    </source>
</evidence>
<dbReference type="InterPro" id="IPR005119">
    <property type="entry name" value="LysR_subst-bd"/>
</dbReference>
<dbReference type="InterPro" id="IPR036390">
    <property type="entry name" value="WH_DNA-bd_sf"/>
</dbReference>
<organism evidence="8 9">
    <name type="scientific">Cohaesibacter gelatinilyticus</name>
    <dbReference type="NCBI Taxonomy" id="372072"/>
    <lineage>
        <taxon>Bacteria</taxon>
        <taxon>Pseudomonadati</taxon>
        <taxon>Pseudomonadota</taxon>
        <taxon>Alphaproteobacteria</taxon>
        <taxon>Hyphomicrobiales</taxon>
        <taxon>Cohaesibacteraceae</taxon>
    </lineage>
</organism>
<dbReference type="PANTHER" id="PTHR30126:SF5">
    <property type="entry name" value="HTH-TYPE TRANSCRIPTIONAL ACTIVATOR CMPR"/>
    <property type="match status" value="1"/>
</dbReference>
<comment type="similarity">
    <text evidence="1">Belongs to the LysR transcriptional regulatory family.</text>
</comment>
<dbReference type="SUPFAM" id="SSF46785">
    <property type="entry name" value="Winged helix' DNA-binding domain"/>
    <property type="match status" value="1"/>
</dbReference>
<dbReference type="Pfam" id="PF00126">
    <property type="entry name" value="HTH_1"/>
    <property type="match status" value="1"/>
</dbReference>
<evidence type="ECO:0000259" key="7">
    <source>
        <dbReference type="PROSITE" id="PS50931"/>
    </source>
</evidence>
<sequence length="307" mass="33465">MPKLEAITLKQLRALRAIADHGSITAAANELGLTPPAVHTQVKGLEQALNCTVLESSRQHGPTFTPEGQTILDAERQILAILNSSVERVRALKHGQTGVVVLGVVSTAKYFVPGLVAQIGEAYPDIDVILKVGNRQDIIRELSERTIDMAIMGRPPRSPANIAEVIGTHPHVFIAASDHPLAGKEDISPADFLAQTFLSREQGSGTLILMTRYLDRLGEGTPYRAIEMGSNETIKQAVIANLGIALISQHTTTEEIKSGRLVTLEVEGLPIVRQWFLLHREDVEISNTLKTVRDFILDLKASFLPTL</sequence>
<dbReference type="RefSeq" id="WP_097154669.1">
    <property type="nucleotide sequence ID" value="NZ_OBEL01000004.1"/>
</dbReference>
<keyword evidence="3" id="KW-0238">DNA-binding</keyword>
<feature type="domain" description="HTH lysR-type" evidence="7">
    <location>
        <begin position="7"/>
        <end position="65"/>
    </location>
</feature>
<dbReference type="InterPro" id="IPR036388">
    <property type="entry name" value="WH-like_DNA-bd_sf"/>
</dbReference>
<dbReference type="GO" id="GO:0000976">
    <property type="term" value="F:transcription cis-regulatory region binding"/>
    <property type="evidence" value="ECO:0007669"/>
    <property type="project" value="TreeGrafter"/>
</dbReference>
<proteinExistence type="inferred from homology"/>
<dbReference type="InterPro" id="IPR000847">
    <property type="entry name" value="LysR_HTH_N"/>
</dbReference>
<evidence type="ECO:0000313" key="8">
    <source>
        <dbReference type="EMBL" id="SNZ20310.1"/>
    </source>
</evidence>
<dbReference type="Pfam" id="PF03466">
    <property type="entry name" value="LysR_substrate"/>
    <property type="match status" value="1"/>
</dbReference>
<dbReference type="NCBIfam" id="NF045990">
    <property type="entry name" value="TransRegCbbRRhodb"/>
    <property type="match status" value="1"/>
</dbReference>
<name>A0A285PF06_9HYPH</name>
<dbReference type="GO" id="GO:0003700">
    <property type="term" value="F:DNA-binding transcription factor activity"/>
    <property type="evidence" value="ECO:0007669"/>
    <property type="project" value="InterPro"/>
</dbReference>